<dbReference type="GO" id="GO:0031509">
    <property type="term" value="P:subtelomeric heterochromatin formation"/>
    <property type="evidence" value="ECO:0007669"/>
    <property type="project" value="TreeGrafter"/>
</dbReference>
<name>A0A8H7N5L3_BIOOC</name>
<protein>
    <recommendedName>
        <fullName evidence="2">WAC domain-containing protein</fullName>
    </recommendedName>
</protein>
<accession>A0A8H7N5L3</accession>
<dbReference type="PANTHER" id="PTHR32075:SF6">
    <property type="entry name" value="ISWI CHROMATIN-REMODELING COMPLEX SUBUNIT YPL216W-RELATED"/>
    <property type="match status" value="1"/>
</dbReference>
<evidence type="ECO:0000313" key="3">
    <source>
        <dbReference type="EMBL" id="KAF9749372.1"/>
    </source>
</evidence>
<sequence length="101" mass="11977">MVLFKRKPVQFLPPAEIEDDNAEVWLIKETGEVFVSYEDYLNRMDFYKQRRFNDQITGQSGMTFSKPRRASSMVVAKSRKHSRKHLRVQFCVKCNSRLCRA</sequence>
<evidence type="ECO:0000259" key="2">
    <source>
        <dbReference type="PROSITE" id="PS51136"/>
    </source>
</evidence>
<feature type="domain" description="WAC" evidence="2">
    <location>
        <begin position="22"/>
        <end position="101"/>
    </location>
</feature>
<organism evidence="3 4">
    <name type="scientific">Bionectria ochroleuca</name>
    <name type="common">Gliocladium roseum</name>
    <dbReference type="NCBI Taxonomy" id="29856"/>
    <lineage>
        <taxon>Eukaryota</taxon>
        <taxon>Fungi</taxon>
        <taxon>Dikarya</taxon>
        <taxon>Ascomycota</taxon>
        <taxon>Pezizomycotina</taxon>
        <taxon>Sordariomycetes</taxon>
        <taxon>Hypocreomycetidae</taxon>
        <taxon>Hypocreales</taxon>
        <taxon>Bionectriaceae</taxon>
        <taxon>Clonostachys</taxon>
    </lineage>
</organism>
<dbReference type="InterPro" id="IPR013136">
    <property type="entry name" value="WSTF_Acf1_Cbp146"/>
</dbReference>
<dbReference type="Pfam" id="PF10537">
    <property type="entry name" value="WAC_Acf1_DNA_bd"/>
    <property type="match status" value="1"/>
</dbReference>
<dbReference type="AlphaFoldDB" id="A0A8H7N5L3"/>
<gene>
    <name evidence="3" type="ORF">IM811_017167</name>
</gene>
<dbReference type="GO" id="GO:0005634">
    <property type="term" value="C:nucleus"/>
    <property type="evidence" value="ECO:0007669"/>
    <property type="project" value="UniProtKB-SubCell"/>
</dbReference>
<evidence type="ECO:0000313" key="4">
    <source>
        <dbReference type="Proteomes" id="UP000616885"/>
    </source>
</evidence>
<comment type="caution">
    <text evidence="3">The sequence shown here is derived from an EMBL/GenBank/DDBJ whole genome shotgun (WGS) entry which is preliminary data.</text>
</comment>
<dbReference type="PANTHER" id="PTHR32075">
    <property type="entry name" value="ISWI CHROMATIN-REMODELING COMPLEX SUBUNIT YPL216W-RELATED"/>
    <property type="match status" value="1"/>
</dbReference>
<dbReference type="GO" id="GO:0000781">
    <property type="term" value="C:chromosome, telomeric region"/>
    <property type="evidence" value="ECO:0007669"/>
    <property type="project" value="GOC"/>
</dbReference>
<keyword evidence="1" id="KW-0539">Nucleus</keyword>
<comment type="subcellular location">
    <subcellularLocation>
        <location evidence="1">Nucleus</location>
    </subcellularLocation>
</comment>
<reference evidence="3" key="1">
    <citation type="submission" date="2020-10" db="EMBL/GenBank/DDBJ databases">
        <title>High-Quality Genome Resource of Clonostachys rosea strain S41 by Oxford Nanopore Long-Read Sequencing.</title>
        <authorList>
            <person name="Wang H."/>
        </authorList>
    </citation>
    <scope>NUCLEOTIDE SEQUENCE</scope>
    <source>
        <strain evidence="3">S41</strain>
    </source>
</reference>
<dbReference type="EMBL" id="JADCTT010000008">
    <property type="protein sequence ID" value="KAF9749372.1"/>
    <property type="molecule type" value="Genomic_DNA"/>
</dbReference>
<evidence type="ECO:0000256" key="1">
    <source>
        <dbReference type="PROSITE-ProRule" id="PRU00475"/>
    </source>
</evidence>
<dbReference type="Proteomes" id="UP000616885">
    <property type="component" value="Unassembled WGS sequence"/>
</dbReference>
<dbReference type="PROSITE" id="PS51136">
    <property type="entry name" value="WAC"/>
    <property type="match status" value="1"/>
</dbReference>
<proteinExistence type="predicted"/>